<feature type="domain" description="TaqI-like C-terminal specificity" evidence="9">
    <location>
        <begin position="770"/>
        <end position="919"/>
    </location>
</feature>
<dbReference type="PANTHER" id="PTHR33841:SF1">
    <property type="entry name" value="DNA METHYLTRANSFERASE A"/>
    <property type="match status" value="1"/>
</dbReference>
<dbReference type="Pfam" id="PF12950">
    <property type="entry name" value="TaqI_C"/>
    <property type="match status" value="1"/>
</dbReference>
<dbReference type="GO" id="GO:0009307">
    <property type="term" value="P:DNA restriction-modification system"/>
    <property type="evidence" value="ECO:0007669"/>
    <property type="project" value="UniProtKB-KW"/>
</dbReference>
<dbReference type="EMBL" id="CP061799">
    <property type="protein sequence ID" value="QTA80817.1"/>
    <property type="molecule type" value="Genomic_DNA"/>
</dbReference>
<keyword evidence="2 10" id="KW-0489">Methyltransferase</keyword>
<organism evidence="10 11">
    <name type="scientific">Desulfonema limicola</name>
    <dbReference type="NCBI Taxonomy" id="45656"/>
    <lineage>
        <taxon>Bacteria</taxon>
        <taxon>Pseudomonadati</taxon>
        <taxon>Thermodesulfobacteriota</taxon>
        <taxon>Desulfobacteria</taxon>
        <taxon>Desulfobacterales</taxon>
        <taxon>Desulfococcaceae</taxon>
        <taxon>Desulfonema</taxon>
    </lineage>
</organism>
<evidence type="ECO:0000256" key="5">
    <source>
        <dbReference type="ARBA" id="ARBA00022747"/>
    </source>
</evidence>
<dbReference type="SUPFAM" id="SSF53335">
    <property type="entry name" value="S-adenosyl-L-methionine-dependent methyltransferases"/>
    <property type="match status" value="1"/>
</dbReference>
<reference evidence="10" key="1">
    <citation type="journal article" date="2021" name="Microb. Physiol.">
        <title>Proteogenomic Insights into the Physiology of Marine, Sulfate-Reducing, Filamentous Desulfonema limicola and Desulfonema magnum.</title>
        <authorList>
            <person name="Schnaars V."/>
            <person name="Wohlbrand L."/>
            <person name="Scheve S."/>
            <person name="Hinrichs C."/>
            <person name="Reinhardt R."/>
            <person name="Rabus R."/>
        </authorList>
    </citation>
    <scope>NUCLEOTIDE SEQUENCE</scope>
    <source>
        <strain evidence="10">5ac10</strain>
    </source>
</reference>
<dbReference type="AlphaFoldDB" id="A0A975GH15"/>
<evidence type="ECO:0000256" key="4">
    <source>
        <dbReference type="ARBA" id="ARBA00022691"/>
    </source>
</evidence>
<evidence type="ECO:0000256" key="1">
    <source>
        <dbReference type="ARBA" id="ARBA00011900"/>
    </source>
</evidence>
<dbReference type="InterPro" id="IPR050953">
    <property type="entry name" value="N4_N6_ade-DNA_methylase"/>
</dbReference>
<dbReference type="InterPro" id="IPR025931">
    <property type="entry name" value="TaqI_C"/>
</dbReference>
<dbReference type="RefSeq" id="WP_207692384.1">
    <property type="nucleotide sequence ID" value="NZ_CP061799.1"/>
</dbReference>
<accession>A0A975GH15</accession>
<dbReference type="GO" id="GO:0009007">
    <property type="term" value="F:site-specific DNA-methyltransferase (adenine-specific) activity"/>
    <property type="evidence" value="ECO:0007669"/>
    <property type="project" value="UniProtKB-EC"/>
</dbReference>
<dbReference type="PRINTS" id="PR00507">
    <property type="entry name" value="N12N6MTFRASE"/>
</dbReference>
<dbReference type="InterPro" id="IPR011639">
    <property type="entry name" value="MethylTrfase_TaqI-like_dom"/>
</dbReference>
<keyword evidence="11" id="KW-1185">Reference proteome</keyword>
<evidence type="ECO:0000259" key="9">
    <source>
        <dbReference type="Pfam" id="PF12950"/>
    </source>
</evidence>
<dbReference type="Gene3D" id="3.40.50.150">
    <property type="entry name" value="Vaccinia Virus protein VP39"/>
    <property type="match status" value="1"/>
</dbReference>
<evidence type="ECO:0000256" key="3">
    <source>
        <dbReference type="ARBA" id="ARBA00022679"/>
    </source>
</evidence>
<gene>
    <name evidence="10" type="ORF">dnl_31300</name>
</gene>
<keyword evidence="3" id="KW-0808">Transferase</keyword>
<dbReference type="Pfam" id="PF07669">
    <property type="entry name" value="Eco57I"/>
    <property type="match status" value="1"/>
</dbReference>
<name>A0A975GH15_9BACT</name>
<keyword evidence="5" id="KW-0680">Restriction system</keyword>
<protein>
    <recommendedName>
        <fullName evidence="1">site-specific DNA-methyltransferase (adenine-specific)</fullName>
        <ecNumber evidence="1">2.1.1.72</ecNumber>
    </recommendedName>
</protein>
<dbReference type="KEGG" id="dli:dnl_31300"/>
<dbReference type="InterPro" id="IPR002052">
    <property type="entry name" value="DNA_methylase_N6_adenine_CS"/>
</dbReference>
<evidence type="ECO:0000256" key="6">
    <source>
        <dbReference type="ARBA" id="ARBA00023125"/>
    </source>
</evidence>
<evidence type="ECO:0000313" key="10">
    <source>
        <dbReference type="EMBL" id="QTA80817.1"/>
    </source>
</evidence>
<dbReference type="Proteomes" id="UP000663720">
    <property type="component" value="Chromosome"/>
</dbReference>
<dbReference type="PROSITE" id="PS00092">
    <property type="entry name" value="N6_MTASE"/>
    <property type="match status" value="1"/>
</dbReference>
<keyword evidence="6" id="KW-0238">DNA-binding</keyword>
<sequence>MSIFQKSVIKNYLAGVDKDQAEKAFQIFQKNYSPEKIEIIKKLKEEEYQDGFLRDIFVDVLGYTLKPDDNFNLVREFKNQSDAKKADGAVLKDDKAKAVIELKSTKTKDLKMITEQAFNYKNNQPECKYVITSNFQKLHFYIDYANEYEEFDLFRLNREDFDRMFLILFRDSILHDIPEKLKKESISHEENVSKKLYADYSVFRKKLFENLTKNNPDVDKLTLFGKAQKLIDRFLFILFAEDKGLLPPNSINRIIDRFFTLKREDAYKPLYEIYKQYFGYMNIGRKGKRIIDDIPAYNGGLFYPDELLYDLKIDDDVLINDLQKLSAYDFDTEVDVNILGHIFEHSLSEIEETTAKIKGIDVDKAKSRRKKDGIFYTPQYITQYIVDNTIGRLCQEKRRELEIEEIEVDESFYTKKGNLSKKGSVLYQKIEDYKNWLLSLKILDPACGSGAFLNQALSFLIQEHHFIIDIQTELNKGQIEIFNIENAVLENNLYGVDINEESVEITKLSLWLRTAHRERKLSNLNSNIRCGNSLIDDPEIAGDKAFKWEKEFPEIMENGGFDVVIGNPPYVAISEYSQPVHTYFASKYKLIHTGYNDIMYYFLYKGINLLKKNGIFGVITSNYFIGNNYAKKLRNFLSQHINLIINFGENYIFQDANVHTAILLAERKPKTKNVYFEAYNSNNPVNKIAICTKEYIHSSIYREKLKDNWIIADGSKFELIEKLSNTNIFLGKISEIAKGSESGSNDIFTVDKEIINKNRIEKDVLKKCVKNSDIMAYHISFKNKYLIYADNNFSRELYPNAYKYLEMNKEVLLKRRGPRTGEYEWWRLHRPSVKEIFESDEKIIVPYRANKNRFGYDNKQYFNNGGDIRSIKIITDEYDTKYITALLNSALINWYYGFIGKPKGKTREYFNKPLSLIPIKKISIDEQQPFIEKADIMLAKNKELHEVKADFFNFFKSELTPQKTSKKLENWNELDWEQFKKEMEKCKVKELSLKDRKEWQDYFIEHKQKADKIKSVIDTTDREIDQMVYKLYELTPEEIEIVEKTGGA</sequence>
<dbReference type="GO" id="GO:0032259">
    <property type="term" value="P:methylation"/>
    <property type="evidence" value="ECO:0007669"/>
    <property type="project" value="UniProtKB-KW"/>
</dbReference>
<dbReference type="GO" id="GO:0003677">
    <property type="term" value="F:DNA binding"/>
    <property type="evidence" value="ECO:0007669"/>
    <property type="project" value="UniProtKB-KW"/>
</dbReference>
<dbReference type="EC" id="2.1.1.72" evidence="1"/>
<feature type="domain" description="Type II methyltransferase M.TaqI-like" evidence="8">
    <location>
        <begin position="491"/>
        <end position="653"/>
    </location>
</feature>
<dbReference type="InterPro" id="IPR029063">
    <property type="entry name" value="SAM-dependent_MTases_sf"/>
</dbReference>
<keyword evidence="4" id="KW-0949">S-adenosyl-L-methionine</keyword>
<proteinExistence type="predicted"/>
<evidence type="ECO:0000259" key="8">
    <source>
        <dbReference type="Pfam" id="PF07669"/>
    </source>
</evidence>
<evidence type="ECO:0000256" key="7">
    <source>
        <dbReference type="ARBA" id="ARBA00047942"/>
    </source>
</evidence>
<evidence type="ECO:0000313" key="11">
    <source>
        <dbReference type="Proteomes" id="UP000663720"/>
    </source>
</evidence>
<dbReference type="PANTHER" id="PTHR33841">
    <property type="entry name" value="DNA METHYLTRANSFERASE YEEA-RELATED"/>
    <property type="match status" value="1"/>
</dbReference>
<evidence type="ECO:0000256" key="2">
    <source>
        <dbReference type="ARBA" id="ARBA00022603"/>
    </source>
</evidence>
<comment type="catalytic activity">
    <reaction evidence="7">
        <text>a 2'-deoxyadenosine in DNA + S-adenosyl-L-methionine = an N(6)-methyl-2'-deoxyadenosine in DNA + S-adenosyl-L-homocysteine + H(+)</text>
        <dbReference type="Rhea" id="RHEA:15197"/>
        <dbReference type="Rhea" id="RHEA-COMP:12418"/>
        <dbReference type="Rhea" id="RHEA-COMP:12419"/>
        <dbReference type="ChEBI" id="CHEBI:15378"/>
        <dbReference type="ChEBI" id="CHEBI:57856"/>
        <dbReference type="ChEBI" id="CHEBI:59789"/>
        <dbReference type="ChEBI" id="CHEBI:90615"/>
        <dbReference type="ChEBI" id="CHEBI:90616"/>
        <dbReference type="EC" id="2.1.1.72"/>
    </reaction>
</comment>
<dbReference type="REBASE" id="469404">
    <property type="entry name" value="Dli5ac10ORF31300P"/>
</dbReference>